<accession>A0A7S4JLT9</accession>
<evidence type="ECO:0000313" key="2">
    <source>
        <dbReference type="EMBL" id="CAE2266889.1"/>
    </source>
</evidence>
<gene>
    <name evidence="2" type="ORF">NAES01612_LOCUS987</name>
</gene>
<sequence length="106" mass="11960">MSQGFMLRVPPFLIPHTNKHFFQLKSNPGVRVVTGVNGFIWVDSDEEHFEDMAMLRSSISLLARAGRSVNMSSLDMIIETAKQHGTSPYDMLKEKFIAHLHSSSLL</sequence>
<dbReference type="InterPro" id="IPR036612">
    <property type="entry name" value="KH_dom_type_1_sf"/>
</dbReference>
<feature type="domain" description="K Homology" evidence="1">
    <location>
        <begin position="4"/>
        <end position="47"/>
    </location>
</feature>
<dbReference type="AlphaFoldDB" id="A0A7S4JLT9"/>
<protein>
    <recommendedName>
        <fullName evidence="1">K Homology domain-containing protein</fullName>
    </recommendedName>
</protein>
<organism evidence="2">
    <name type="scientific">Paramoeba aestuarina</name>
    <dbReference type="NCBI Taxonomy" id="180227"/>
    <lineage>
        <taxon>Eukaryota</taxon>
        <taxon>Amoebozoa</taxon>
        <taxon>Discosea</taxon>
        <taxon>Flabellinia</taxon>
        <taxon>Dactylopodida</taxon>
        <taxon>Paramoebidae</taxon>
        <taxon>Paramoeba</taxon>
    </lineage>
</organism>
<dbReference type="InterPro" id="IPR004088">
    <property type="entry name" value="KH_dom_type_1"/>
</dbReference>
<evidence type="ECO:0000259" key="1">
    <source>
        <dbReference type="Pfam" id="PF15985"/>
    </source>
</evidence>
<dbReference type="GO" id="GO:0003723">
    <property type="term" value="F:RNA binding"/>
    <property type="evidence" value="ECO:0007669"/>
    <property type="project" value="InterPro"/>
</dbReference>
<name>A0A7S4JLT9_9EUKA</name>
<proteinExistence type="predicted"/>
<reference evidence="2" key="1">
    <citation type="submission" date="2021-01" db="EMBL/GenBank/DDBJ databases">
        <authorList>
            <person name="Corre E."/>
            <person name="Pelletier E."/>
            <person name="Niang G."/>
            <person name="Scheremetjew M."/>
            <person name="Finn R."/>
            <person name="Kale V."/>
            <person name="Holt S."/>
            <person name="Cochrane G."/>
            <person name="Meng A."/>
            <person name="Brown T."/>
            <person name="Cohen L."/>
        </authorList>
    </citation>
    <scope>NUCLEOTIDE SEQUENCE</scope>
    <source>
        <strain evidence="2">SoJaBio B1-5/56/2</strain>
    </source>
</reference>
<dbReference type="SUPFAM" id="SSF54791">
    <property type="entry name" value="Eukaryotic type KH-domain (KH-domain type I)"/>
    <property type="match status" value="1"/>
</dbReference>
<dbReference type="Pfam" id="PF15985">
    <property type="entry name" value="KH_6"/>
    <property type="match status" value="1"/>
</dbReference>
<dbReference type="EMBL" id="HBKR01001570">
    <property type="protein sequence ID" value="CAE2266889.1"/>
    <property type="molecule type" value="Transcribed_RNA"/>
</dbReference>